<accession>A0A8S1N7Y3</accession>
<comment type="caution">
    <text evidence="2">The sequence shown here is derived from an EMBL/GenBank/DDBJ whole genome shotgun (WGS) entry which is preliminary data.</text>
</comment>
<sequence length="87" mass="10139">MGCGSSDVRDNTNSNGQKSNRGNQFKKEDESKQNDNNQVDGYFREEKIKKEKMLTLPREDRQFKEDGHNLDKNKEKKQSNKPTKATF</sequence>
<proteinExistence type="predicted"/>
<feature type="compositionally biased region" description="Polar residues" evidence="1">
    <location>
        <begin position="11"/>
        <end position="23"/>
    </location>
</feature>
<dbReference type="OMA" id="HNLDQNK"/>
<evidence type="ECO:0000313" key="3">
    <source>
        <dbReference type="Proteomes" id="UP000688137"/>
    </source>
</evidence>
<feature type="compositionally biased region" description="Basic and acidic residues" evidence="1">
    <location>
        <begin position="42"/>
        <end position="78"/>
    </location>
</feature>
<evidence type="ECO:0000256" key="1">
    <source>
        <dbReference type="SAM" id="MobiDB-lite"/>
    </source>
</evidence>
<dbReference type="Proteomes" id="UP000688137">
    <property type="component" value="Unassembled WGS sequence"/>
</dbReference>
<reference evidence="2" key="1">
    <citation type="submission" date="2021-01" db="EMBL/GenBank/DDBJ databases">
        <authorList>
            <consortium name="Genoscope - CEA"/>
            <person name="William W."/>
        </authorList>
    </citation>
    <scope>NUCLEOTIDE SEQUENCE</scope>
</reference>
<dbReference type="AlphaFoldDB" id="A0A8S1N7Y3"/>
<organism evidence="2 3">
    <name type="scientific">Paramecium primaurelia</name>
    <dbReference type="NCBI Taxonomy" id="5886"/>
    <lineage>
        <taxon>Eukaryota</taxon>
        <taxon>Sar</taxon>
        <taxon>Alveolata</taxon>
        <taxon>Ciliophora</taxon>
        <taxon>Intramacronucleata</taxon>
        <taxon>Oligohymenophorea</taxon>
        <taxon>Peniculida</taxon>
        <taxon>Parameciidae</taxon>
        <taxon>Paramecium</taxon>
    </lineage>
</organism>
<evidence type="ECO:0000313" key="2">
    <source>
        <dbReference type="EMBL" id="CAD8087269.1"/>
    </source>
</evidence>
<feature type="region of interest" description="Disordered" evidence="1">
    <location>
        <begin position="1"/>
        <end position="87"/>
    </location>
</feature>
<keyword evidence="3" id="KW-1185">Reference proteome</keyword>
<gene>
    <name evidence="2" type="ORF">PPRIM_AZ9-3.1.T0780114</name>
</gene>
<protein>
    <submittedName>
        <fullName evidence="2">Uncharacterized protein</fullName>
    </submittedName>
</protein>
<name>A0A8S1N7Y3_PARPR</name>
<dbReference type="EMBL" id="CAJJDM010000081">
    <property type="protein sequence ID" value="CAD8087269.1"/>
    <property type="molecule type" value="Genomic_DNA"/>
</dbReference>